<dbReference type="Gene3D" id="3.40.190.10">
    <property type="entry name" value="Periplasmic binding protein-like II"/>
    <property type="match status" value="2"/>
</dbReference>
<sequence>MIRRLKGMTWSHPRGYDPMVACSADWLSTTGVAIDWDKRSLQDFESFPVEELARQYDLIVIDHPHVGQITAEGCLAPLDIPGRHGDLAELAKASVGASFPSYNWRGRQWALPIDAAAQVLAWRPDRLGIAPTQWSEVLDLARNGEVLLPLLPPHSLMGFFTLCGQLGRPCSVAAEKPFADVEIGERALEMIRELASLVDPACFAADPIAVLDLIGEVGSPFAVSPLIYGYVSYSLEGFRANRIAFADLSGGEALGPVGSALGGTGIAVSAFSADRGATIDFAYWVAGEAIQAGPYWRSGGQPGHAAAWDDGKANAATLDFYRATRRTLEGAWLRPRHNGYMPFQEKASHIVNAAVSGDISVAHAIERLNDDFRRSFGG</sequence>
<reference evidence="3" key="1">
    <citation type="journal article" date="2019" name="Int. J. Syst. Evol. Microbiol.">
        <title>The Global Catalogue of Microorganisms (GCM) 10K type strain sequencing project: providing services to taxonomists for standard genome sequencing and annotation.</title>
        <authorList>
            <consortium name="The Broad Institute Genomics Platform"/>
            <consortium name="The Broad Institute Genome Sequencing Center for Infectious Disease"/>
            <person name="Wu L."/>
            <person name="Ma J."/>
        </authorList>
    </citation>
    <scope>NUCLEOTIDE SEQUENCE [LARGE SCALE GENOMIC DNA]</scope>
    <source>
        <strain evidence="3">KCTC 52231</strain>
    </source>
</reference>
<name>A0ABV7I8S3_9HYPH</name>
<comment type="caution">
    <text evidence="2">The sequence shown here is derived from an EMBL/GenBank/DDBJ whole genome shotgun (WGS) entry which is preliminary data.</text>
</comment>
<dbReference type="Pfam" id="PF13416">
    <property type="entry name" value="SBP_bac_8"/>
    <property type="match status" value="1"/>
</dbReference>
<dbReference type="RefSeq" id="WP_378144159.1">
    <property type="nucleotide sequence ID" value="NZ_JBHRTG010000019.1"/>
</dbReference>
<dbReference type="SUPFAM" id="SSF53850">
    <property type="entry name" value="Periplasmic binding protein-like II"/>
    <property type="match status" value="1"/>
</dbReference>
<dbReference type="Proteomes" id="UP001595647">
    <property type="component" value="Unassembled WGS sequence"/>
</dbReference>
<evidence type="ECO:0000256" key="1">
    <source>
        <dbReference type="ARBA" id="ARBA00022764"/>
    </source>
</evidence>
<keyword evidence="3" id="KW-1185">Reference proteome</keyword>
<keyword evidence="1" id="KW-0574">Periplasm</keyword>
<gene>
    <name evidence="2" type="ORF">ACFOHV_22395</name>
</gene>
<proteinExistence type="predicted"/>
<organism evidence="2 3">
    <name type="scientific">Ciceribacter thiooxidans</name>
    <dbReference type="NCBI Taxonomy" id="1969821"/>
    <lineage>
        <taxon>Bacteria</taxon>
        <taxon>Pseudomonadati</taxon>
        <taxon>Pseudomonadota</taxon>
        <taxon>Alphaproteobacteria</taxon>
        <taxon>Hyphomicrobiales</taxon>
        <taxon>Rhizobiaceae</taxon>
        <taxon>Ciceribacter</taxon>
    </lineage>
</organism>
<evidence type="ECO:0000313" key="3">
    <source>
        <dbReference type="Proteomes" id="UP001595647"/>
    </source>
</evidence>
<dbReference type="EMBL" id="JBHRTG010000019">
    <property type="protein sequence ID" value="MFC3166036.1"/>
    <property type="molecule type" value="Genomic_DNA"/>
</dbReference>
<accession>A0ABV7I8S3</accession>
<dbReference type="InterPro" id="IPR006059">
    <property type="entry name" value="SBP"/>
</dbReference>
<protein>
    <submittedName>
        <fullName evidence="2">Extracellular solute-binding protein</fullName>
    </submittedName>
</protein>
<evidence type="ECO:0000313" key="2">
    <source>
        <dbReference type="EMBL" id="MFC3166036.1"/>
    </source>
</evidence>